<evidence type="ECO:0000313" key="9">
    <source>
        <dbReference type="Proteomes" id="UP000005307"/>
    </source>
</evidence>
<feature type="transmembrane region" description="Helical" evidence="6">
    <location>
        <begin position="57"/>
        <end position="80"/>
    </location>
</feature>
<dbReference type="PANTHER" id="PTHR42709:SF6">
    <property type="entry name" value="UNDECAPRENYL PHOSPHATE TRANSPORTER A"/>
    <property type="match status" value="1"/>
</dbReference>
<keyword evidence="2" id="KW-1003">Cell membrane</keyword>
<keyword evidence="9" id="KW-1185">Reference proteome</keyword>
<feature type="domain" description="VTT" evidence="7">
    <location>
        <begin position="52"/>
        <end position="179"/>
    </location>
</feature>
<evidence type="ECO:0000256" key="2">
    <source>
        <dbReference type="ARBA" id="ARBA00022475"/>
    </source>
</evidence>
<dbReference type="PANTHER" id="PTHR42709">
    <property type="entry name" value="ALKALINE PHOSPHATASE LIKE PROTEIN"/>
    <property type="match status" value="1"/>
</dbReference>
<dbReference type="InterPro" id="IPR051311">
    <property type="entry name" value="DedA_domain"/>
</dbReference>
<dbReference type="Proteomes" id="UP000005307">
    <property type="component" value="Chromosome"/>
</dbReference>
<evidence type="ECO:0000313" key="8">
    <source>
        <dbReference type="EMBL" id="AGI68333.1"/>
    </source>
</evidence>
<evidence type="ECO:0000256" key="5">
    <source>
        <dbReference type="ARBA" id="ARBA00023136"/>
    </source>
</evidence>
<dbReference type="HOGENOM" id="CLU_044208_1_0_5"/>
<keyword evidence="4 6" id="KW-1133">Transmembrane helix</keyword>
<name>M9R968_9RHOB</name>
<evidence type="ECO:0000256" key="1">
    <source>
        <dbReference type="ARBA" id="ARBA00004651"/>
    </source>
</evidence>
<feature type="transmembrane region" description="Helical" evidence="6">
    <location>
        <begin position="187"/>
        <end position="212"/>
    </location>
</feature>
<gene>
    <name evidence="8" type="ORF">OAN307_c27570</name>
</gene>
<keyword evidence="3 6" id="KW-0812">Transmembrane</keyword>
<dbReference type="Pfam" id="PF09335">
    <property type="entry name" value="VTT_dom"/>
    <property type="match status" value="1"/>
</dbReference>
<dbReference type="KEGG" id="oat:OAN307_c27570"/>
<dbReference type="EMBL" id="CP003740">
    <property type="protein sequence ID" value="AGI68333.1"/>
    <property type="molecule type" value="Genomic_DNA"/>
</dbReference>
<evidence type="ECO:0000259" key="7">
    <source>
        <dbReference type="Pfam" id="PF09335"/>
    </source>
</evidence>
<evidence type="ECO:0000256" key="4">
    <source>
        <dbReference type="ARBA" id="ARBA00022989"/>
    </source>
</evidence>
<feature type="transmembrane region" description="Helical" evidence="6">
    <location>
        <begin position="158"/>
        <end position="181"/>
    </location>
</feature>
<feature type="transmembrane region" description="Helical" evidence="6">
    <location>
        <begin position="27"/>
        <end position="50"/>
    </location>
</feature>
<accession>M9R968</accession>
<evidence type="ECO:0000256" key="6">
    <source>
        <dbReference type="SAM" id="Phobius"/>
    </source>
</evidence>
<dbReference type="AlphaFoldDB" id="M9R968"/>
<dbReference type="GO" id="GO:0005886">
    <property type="term" value="C:plasma membrane"/>
    <property type="evidence" value="ECO:0007669"/>
    <property type="project" value="UniProtKB-SubCell"/>
</dbReference>
<sequence length="224" mass="23876">MIFKSASTPPQHRCALIAKPAAMTETVFALVADYGVTIVFCVTFLSCLALPVPSSLLMLASGGFAATGDLSLSAVGLSAFSGAVLGDNSGYWVARKLGTRLDDWLAKHPKRAALRARSATFMDKRGGSSIFLSCWLVAPLGPYMNYFCGVTKFTWLRFALWGVAGEIVWVSLYVGLGYSFADNITSVASVLGNASGFITALAVVIGLGWWLVRASKKRHTTFSA</sequence>
<proteinExistence type="predicted"/>
<dbReference type="InterPro" id="IPR032816">
    <property type="entry name" value="VTT_dom"/>
</dbReference>
<dbReference type="eggNOG" id="COG0586">
    <property type="taxonomic scope" value="Bacteria"/>
</dbReference>
<reference evidence="8 9" key="1">
    <citation type="journal article" date="2013" name="PLoS ONE">
        <title>Poles Apart: Arctic and Antarctic Octadecabacter strains Share High Genome Plasticity and a New Type of Xanthorhodopsin.</title>
        <authorList>
            <person name="Vollmers J."/>
            <person name="Voget S."/>
            <person name="Dietrich S."/>
            <person name="Gollnow K."/>
            <person name="Smits M."/>
            <person name="Meyer K."/>
            <person name="Brinkhoff T."/>
            <person name="Simon M."/>
            <person name="Daniel R."/>
        </authorList>
    </citation>
    <scope>NUCLEOTIDE SEQUENCE [LARGE SCALE GENOMIC DNA]</scope>
    <source>
        <strain evidence="8 9">307</strain>
    </source>
</reference>
<organism evidence="8 9">
    <name type="scientific">Octadecabacter antarcticus 307</name>
    <dbReference type="NCBI Taxonomy" id="391626"/>
    <lineage>
        <taxon>Bacteria</taxon>
        <taxon>Pseudomonadati</taxon>
        <taxon>Pseudomonadota</taxon>
        <taxon>Alphaproteobacteria</taxon>
        <taxon>Rhodobacterales</taxon>
        <taxon>Roseobacteraceae</taxon>
        <taxon>Octadecabacter</taxon>
    </lineage>
</organism>
<protein>
    <recommendedName>
        <fullName evidence="7">VTT domain-containing protein</fullName>
    </recommendedName>
</protein>
<comment type="subcellular location">
    <subcellularLocation>
        <location evidence="1">Cell membrane</location>
        <topology evidence="1">Multi-pass membrane protein</topology>
    </subcellularLocation>
</comment>
<dbReference type="STRING" id="391626.OAN307_c27570"/>
<evidence type="ECO:0000256" key="3">
    <source>
        <dbReference type="ARBA" id="ARBA00022692"/>
    </source>
</evidence>
<keyword evidence="5 6" id="KW-0472">Membrane</keyword>